<dbReference type="PANTHER" id="PTHR33544">
    <property type="entry name" value="DUF4005 DOMAIN-CONTAINING PROTEIN-RELATED"/>
    <property type="match status" value="1"/>
</dbReference>
<evidence type="ECO:0000313" key="3">
    <source>
        <dbReference type="Proteomes" id="UP000655225"/>
    </source>
</evidence>
<dbReference type="AlphaFoldDB" id="A0A834Z1G0"/>
<feature type="region of interest" description="Disordered" evidence="1">
    <location>
        <begin position="33"/>
        <end position="58"/>
    </location>
</feature>
<dbReference type="PANTHER" id="PTHR33544:SF5">
    <property type="entry name" value="DUF4005 DOMAIN-CONTAINING PROTEIN"/>
    <property type="match status" value="1"/>
</dbReference>
<sequence>MVKVPSTSNTPSHVLPLLPLHYTRRIRTDHFAGTDSLLSGTPEAPSSPMVHQAPSEIVDPPLRQSIRIQSKRKVYINDHTSLSLSGDLTGLESTQVSNHLGAMAQQVSASVLQEDRWPLGLQLLNMRVGLVRNRDFSGSISFNTLLTGSPSPSTDSSSDLDTESTGSFFHERSITLGSLIGVSSILETSGRAIRGRRAEALRAKKSYWSKSWFFSLCSKISTDAEIVNNPPSLGHFLEAERRAANGYRVNQSPIICELDEFVPEYPV</sequence>
<dbReference type="InterPro" id="IPR040344">
    <property type="entry name" value="At3g17950-like"/>
</dbReference>
<comment type="caution">
    <text evidence="2">The sequence shown here is derived from an EMBL/GenBank/DDBJ whole genome shotgun (WGS) entry which is preliminary data.</text>
</comment>
<protein>
    <submittedName>
        <fullName evidence="2">Uncharacterized protein</fullName>
    </submittedName>
</protein>
<proteinExistence type="predicted"/>
<dbReference type="OrthoDB" id="1924128at2759"/>
<evidence type="ECO:0000256" key="1">
    <source>
        <dbReference type="SAM" id="MobiDB-lite"/>
    </source>
</evidence>
<accession>A0A834Z1G0</accession>
<gene>
    <name evidence="2" type="ORF">HHK36_018408</name>
</gene>
<reference evidence="2 3" key="1">
    <citation type="submission" date="2020-04" db="EMBL/GenBank/DDBJ databases">
        <title>Plant Genome Project.</title>
        <authorList>
            <person name="Zhang R.-G."/>
        </authorList>
    </citation>
    <scope>NUCLEOTIDE SEQUENCE [LARGE SCALE GENOMIC DNA]</scope>
    <source>
        <strain evidence="2">YNK0</strain>
        <tissue evidence="2">Leaf</tissue>
    </source>
</reference>
<dbReference type="Proteomes" id="UP000655225">
    <property type="component" value="Unassembled WGS sequence"/>
</dbReference>
<organism evidence="2 3">
    <name type="scientific">Tetracentron sinense</name>
    <name type="common">Spur-leaf</name>
    <dbReference type="NCBI Taxonomy" id="13715"/>
    <lineage>
        <taxon>Eukaryota</taxon>
        <taxon>Viridiplantae</taxon>
        <taxon>Streptophyta</taxon>
        <taxon>Embryophyta</taxon>
        <taxon>Tracheophyta</taxon>
        <taxon>Spermatophyta</taxon>
        <taxon>Magnoliopsida</taxon>
        <taxon>Trochodendrales</taxon>
        <taxon>Trochodendraceae</taxon>
        <taxon>Tetracentron</taxon>
    </lineage>
</organism>
<name>A0A834Z1G0_TETSI</name>
<keyword evidence="3" id="KW-1185">Reference proteome</keyword>
<evidence type="ECO:0000313" key="2">
    <source>
        <dbReference type="EMBL" id="KAF8396776.1"/>
    </source>
</evidence>
<dbReference type="EMBL" id="JABCRI010000012">
    <property type="protein sequence ID" value="KAF8396776.1"/>
    <property type="molecule type" value="Genomic_DNA"/>
</dbReference>